<dbReference type="GO" id="GO:0032869">
    <property type="term" value="P:cellular response to insulin stimulus"/>
    <property type="evidence" value="ECO:0007669"/>
    <property type="project" value="TreeGrafter"/>
</dbReference>
<evidence type="ECO:0000313" key="8">
    <source>
        <dbReference type="EMBL" id="CAH3152230.1"/>
    </source>
</evidence>
<dbReference type="InterPro" id="IPR007651">
    <property type="entry name" value="Lipin_N"/>
</dbReference>
<comment type="similarity">
    <text evidence="3">Belongs to the lipin family.</text>
</comment>
<dbReference type="InterPro" id="IPR036412">
    <property type="entry name" value="HAD-like_sf"/>
</dbReference>
<feature type="compositionally biased region" description="Basic and acidic residues" evidence="6">
    <location>
        <begin position="345"/>
        <end position="360"/>
    </location>
</feature>
<dbReference type="AlphaFoldDB" id="A0AAU9XMT9"/>
<dbReference type="InterPro" id="IPR031703">
    <property type="entry name" value="Lipin_mid"/>
</dbReference>
<reference evidence="8 9" key="1">
    <citation type="submission" date="2022-05" db="EMBL/GenBank/DDBJ databases">
        <authorList>
            <consortium name="Genoscope - CEA"/>
            <person name="William W."/>
        </authorList>
    </citation>
    <scope>NUCLEOTIDE SEQUENCE [LARGE SCALE GENOMIC DNA]</scope>
</reference>
<comment type="caution">
    <text evidence="8">The sequence shown here is derived from an EMBL/GenBank/DDBJ whole genome shotgun (WGS) entry which is preliminary data.</text>
</comment>
<evidence type="ECO:0000256" key="3">
    <source>
        <dbReference type="ARBA" id="ARBA00005476"/>
    </source>
</evidence>
<feature type="compositionally biased region" description="Basic and acidic residues" evidence="6">
    <location>
        <begin position="174"/>
        <end position="193"/>
    </location>
</feature>
<name>A0AAU9XMT9_9CNID</name>
<feature type="compositionally biased region" description="Basic and acidic residues" evidence="6">
    <location>
        <begin position="200"/>
        <end position="214"/>
    </location>
</feature>
<protein>
    <recommendedName>
        <fullName evidence="4">phosphatidate phosphatase</fullName>
        <ecNumber evidence="4">3.1.3.4</ecNumber>
    </recommendedName>
</protein>
<evidence type="ECO:0000256" key="5">
    <source>
        <dbReference type="ARBA" id="ARBA00022801"/>
    </source>
</evidence>
<accession>A0AAU9XMT9</accession>
<evidence type="ECO:0000256" key="4">
    <source>
        <dbReference type="ARBA" id="ARBA00012638"/>
    </source>
</evidence>
<feature type="region of interest" description="Disordered" evidence="6">
    <location>
        <begin position="552"/>
        <end position="614"/>
    </location>
</feature>
<feature type="region of interest" description="Disordered" evidence="6">
    <location>
        <begin position="335"/>
        <end position="378"/>
    </location>
</feature>
<keyword evidence="9" id="KW-1185">Reference proteome</keyword>
<dbReference type="PANTHER" id="PTHR12181:SF12">
    <property type="entry name" value="PHOSPHATIDATE PHOSPHATASE"/>
    <property type="match status" value="1"/>
</dbReference>
<evidence type="ECO:0000313" key="9">
    <source>
        <dbReference type="Proteomes" id="UP001159428"/>
    </source>
</evidence>
<dbReference type="EC" id="3.1.3.4" evidence="4"/>
<dbReference type="Pfam" id="PF08235">
    <property type="entry name" value="LNS2"/>
    <property type="match status" value="2"/>
</dbReference>
<dbReference type="GO" id="GO:0008195">
    <property type="term" value="F:phosphatidate phosphatase activity"/>
    <property type="evidence" value="ECO:0007669"/>
    <property type="project" value="UniProtKB-EC"/>
</dbReference>
<feature type="region of interest" description="Disordered" evidence="6">
    <location>
        <begin position="410"/>
        <end position="444"/>
    </location>
</feature>
<evidence type="ECO:0000256" key="2">
    <source>
        <dbReference type="ARBA" id="ARBA00001946"/>
    </source>
</evidence>
<dbReference type="GO" id="GO:0019432">
    <property type="term" value="P:triglyceride biosynthetic process"/>
    <property type="evidence" value="ECO:0007669"/>
    <property type="project" value="TreeGrafter"/>
</dbReference>
<dbReference type="SMART" id="SM00775">
    <property type="entry name" value="LNS2"/>
    <property type="match status" value="1"/>
</dbReference>
<feature type="region of interest" description="Disordered" evidence="6">
    <location>
        <begin position="90"/>
        <end position="114"/>
    </location>
</feature>
<sequence>MNYLGRFVSNVRGFYNEINSATLTGAIDVVVVRQEDGSYIGSPFHVRFGKLGVLRSREKIVDIEINGEPVSLQMKLGDAGEAFFVEEVDNDPSEFGTSPVPSPETLDDAKKEDITSQEEIISNTSISTKNSATKLAENPQENVVDMSVTEEVPAKSVYQRVQALKGEVVSDIGSDDKISDSSVEEDSKAKEETPSDSETGECKESNKEVTDRRIVSPVENNAESDTNVEAVVRNITSKSDSIPIPVRQKADPQDISSDSEIMWAGSHSPSIPSGFKRDFYPLSDLDSPIGSPPSHRDELVSSAPNPQHYMSDSELELHQSQENIARENQIRWAWGKLPQGPDGRSLPDRKSSDLRKEDIKHVHKAKRREGSFKSHSKVGGKEGILLDDLRTVDYEVAALYLHQALDSKLQQQQQHSGSGSEDRESGIGQSLPSSPIAGEGPKETTEEYHDIAMSLCGELRNGKVSLESFIQSIVTFDDLSNNPAILSDPKLVIRINDRYYNWQIAAPMLMSHVVFQRPLRQDTCQSLIKQHMPKKEKRRSYWFSWRANEEKSSDEENEDIKKDKPRPRVHSSGARKQMSAPEMEREEDDNENRARKVSGCISGNESDASPKENYRKVTRLSSEQIASLNLKEGANSVTFSVTTKYQGTAMCTATIYLWNFKDKIVISDIDGTITNFSMLLAKIVGLALPLCSMKERKKERNLICNGQEMEHEMKQRKFIELRDSFKFQDYLILLKSTFVTITDCIMIDFLSDVLGQILPVVGQAWAQSGVAHFFCKIQKNGYKVLYLSARAIGQAQQTRDYLKSVKQDQLMLPDGPLLLSPESLIKAFHREVIEKKPEEFKIACLRDIQSLFPTNRNPFYAGFGNKVNDVLSYRAVGISVSRIFTINHRGEVTHDLTSAFQTSYIKLSDLVDQMFPPFKMEDLRPAGLIAPDQFSSFTYWRAPLPRISMDELSDADGDGSQGTVSNQI</sequence>
<organism evidence="8 9">
    <name type="scientific">Pocillopora meandrina</name>
    <dbReference type="NCBI Taxonomy" id="46732"/>
    <lineage>
        <taxon>Eukaryota</taxon>
        <taxon>Metazoa</taxon>
        <taxon>Cnidaria</taxon>
        <taxon>Anthozoa</taxon>
        <taxon>Hexacorallia</taxon>
        <taxon>Scleractinia</taxon>
        <taxon>Astrocoeniina</taxon>
        <taxon>Pocilloporidae</taxon>
        <taxon>Pocillopora</taxon>
    </lineage>
</organism>
<dbReference type="Pfam" id="PF04571">
    <property type="entry name" value="Lipin_N"/>
    <property type="match status" value="1"/>
</dbReference>
<feature type="region of interest" description="Disordered" evidence="6">
    <location>
        <begin position="172"/>
        <end position="225"/>
    </location>
</feature>
<dbReference type="InterPro" id="IPR026058">
    <property type="entry name" value="LIPIN"/>
</dbReference>
<keyword evidence="5" id="KW-0378">Hydrolase</keyword>
<dbReference type="EMBL" id="CALNXJ010000050">
    <property type="protein sequence ID" value="CAH3152230.1"/>
    <property type="molecule type" value="Genomic_DNA"/>
</dbReference>
<comment type="cofactor">
    <cofactor evidence="2">
        <name>Mg(2+)</name>
        <dbReference type="ChEBI" id="CHEBI:18420"/>
    </cofactor>
</comment>
<dbReference type="GO" id="GO:0003713">
    <property type="term" value="F:transcription coactivator activity"/>
    <property type="evidence" value="ECO:0007669"/>
    <property type="project" value="TreeGrafter"/>
</dbReference>
<dbReference type="GO" id="GO:0005634">
    <property type="term" value="C:nucleus"/>
    <property type="evidence" value="ECO:0007669"/>
    <property type="project" value="TreeGrafter"/>
</dbReference>
<proteinExistence type="inferred from homology"/>
<evidence type="ECO:0000256" key="1">
    <source>
        <dbReference type="ARBA" id="ARBA00001180"/>
    </source>
</evidence>
<dbReference type="Pfam" id="PF16876">
    <property type="entry name" value="Lipin_mid"/>
    <property type="match status" value="1"/>
</dbReference>
<dbReference type="GO" id="GO:0009062">
    <property type="term" value="P:fatty acid catabolic process"/>
    <property type="evidence" value="ECO:0007669"/>
    <property type="project" value="TreeGrafter"/>
</dbReference>
<feature type="domain" description="LNS2/PITP" evidence="7">
    <location>
        <begin position="745"/>
        <end position="895"/>
    </location>
</feature>
<gene>
    <name evidence="8" type="ORF">PMEA_00026610</name>
</gene>
<dbReference type="Proteomes" id="UP001159428">
    <property type="component" value="Unassembled WGS sequence"/>
</dbReference>
<dbReference type="SUPFAM" id="SSF56784">
    <property type="entry name" value="HAD-like"/>
    <property type="match status" value="1"/>
</dbReference>
<dbReference type="InterPro" id="IPR013209">
    <property type="entry name" value="LNS2"/>
</dbReference>
<dbReference type="GO" id="GO:0045944">
    <property type="term" value="P:positive regulation of transcription by RNA polymerase II"/>
    <property type="evidence" value="ECO:0007669"/>
    <property type="project" value="TreeGrafter"/>
</dbReference>
<dbReference type="PANTHER" id="PTHR12181">
    <property type="entry name" value="LIPIN"/>
    <property type="match status" value="1"/>
</dbReference>
<dbReference type="InterPro" id="IPR031315">
    <property type="entry name" value="LNS2/PITP"/>
</dbReference>
<comment type="catalytic activity">
    <reaction evidence="1">
        <text>a 1,2-diacyl-sn-glycero-3-phosphate + H2O = a 1,2-diacyl-sn-glycerol + phosphate</text>
        <dbReference type="Rhea" id="RHEA:27429"/>
        <dbReference type="ChEBI" id="CHEBI:15377"/>
        <dbReference type="ChEBI" id="CHEBI:17815"/>
        <dbReference type="ChEBI" id="CHEBI:43474"/>
        <dbReference type="ChEBI" id="CHEBI:58608"/>
        <dbReference type="EC" id="3.1.3.4"/>
    </reaction>
    <physiologicalReaction direction="left-to-right" evidence="1">
        <dbReference type="Rhea" id="RHEA:27430"/>
    </physiologicalReaction>
</comment>
<evidence type="ECO:0000259" key="7">
    <source>
        <dbReference type="SMART" id="SM00775"/>
    </source>
</evidence>
<evidence type="ECO:0000256" key="6">
    <source>
        <dbReference type="SAM" id="MobiDB-lite"/>
    </source>
</evidence>